<dbReference type="EMBL" id="FOXA01000002">
    <property type="protein sequence ID" value="SFP06907.1"/>
    <property type="molecule type" value="Genomic_DNA"/>
</dbReference>
<keyword evidence="2" id="KW-1185">Reference proteome</keyword>
<protein>
    <submittedName>
        <fullName evidence="1">TIGR02594 family protein</fullName>
    </submittedName>
</protein>
<organism evidence="1 2">
    <name type="scientific">Tranquillimonas alkanivorans</name>
    <dbReference type="NCBI Taxonomy" id="441119"/>
    <lineage>
        <taxon>Bacteria</taxon>
        <taxon>Pseudomonadati</taxon>
        <taxon>Pseudomonadota</taxon>
        <taxon>Alphaproteobacteria</taxon>
        <taxon>Rhodobacterales</taxon>
        <taxon>Roseobacteraceae</taxon>
        <taxon>Tranquillimonas</taxon>
    </lineage>
</organism>
<sequence>MRDLLEIREQQAEHSAAGRPLPAGVPWLNEARRLMLDDGRVGLHSGRAALRLLSKVNHRVPLGVPWCGLFVGHCLRAAVPAVDIPTHHARARPWKAWGEDADPQIGAVMVFWHYWQGSPFGHVAFYWAEDEDAFHVLGGNQRDHITIQRYPKDRLVTVRWPEGLARTGRRRYAPPEAAEPFG</sequence>
<dbReference type="RefSeq" id="WP_093418311.1">
    <property type="nucleotide sequence ID" value="NZ_FOXA01000002.1"/>
</dbReference>
<accession>A0A1I5MC32</accession>
<dbReference type="OrthoDB" id="5395100at2"/>
<dbReference type="AlphaFoldDB" id="A0A1I5MC32"/>
<reference evidence="1 2" key="1">
    <citation type="submission" date="2016-10" db="EMBL/GenBank/DDBJ databases">
        <authorList>
            <person name="de Groot N.N."/>
        </authorList>
    </citation>
    <scope>NUCLEOTIDE SEQUENCE [LARGE SCALE GENOMIC DNA]</scope>
    <source>
        <strain evidence="1 2">DSM 19547</strain>
    </source>
</reference>
<dbReference type="STRING" id="441119.SAMN04488047_102192"/>
<evidence type="ECO:0000313" key="1">
    <source>
        <dbReference type="EMBL" id="SFP06907.1"/>
    </source>
</evidence>
<evidence type="ECO:0000313" key="2">
    <source>
        <dbReference type="Proteomes" id="UP000199356"/>
    </source>
</evidence>
<gene>
    <name evidence="1" type="ORF">SAMN04488047_102192</name>
</gene>
<name>A0A1I5MC32_9RHOB</name>
<dbReference type="Proteomes" id="UP000199356">
    <property type="component" value="Unassembled WGS sequence"/>
</dbReference>
<proteinExistence type="predicted"/>